<feature type="domain" description="WYL" evidence="1">
    <location>
        <begin position="149"/>
        <end position="213"/>
    </location>
</feature>
<dbReference type="Proteomes" id="UP000321386">
    <property type="component" value="Unassembled WGS sequence"/>
</dbReference>
<dbReference type="InterPro" id="IPR057727">
    <property type="entry name" value="WCX_dom"/>
</dbReference>
<dbReference type="Pfam" id="PF13280">
    <property type="entry name" value="WYL"/>
    <property type="match status" value="1"/>
</dbReference>
<gene>
    <name evidence="3" type="primary">pafB</name>
    <name evidence="3" type="ORF">CPE01_06750</name>
</gene>
<evidence type="ECO:0000259" key="2">
    <source>
        <dbReference type="Pfam" id="PF25583"/>
    </source>
</evidence>
<evidence type="ECO:0000313" key="3">
    <source>
        <dbReference type="EMBL" id="GEK16942.1"/>
    </source>
</evidence>
<dbReference type="PANTHER" id="PTHR34580">
    <property type="match status" value="1"/>
</dbReference>
<dbReference type="OrthoDB" id="3268930at2"/>
<dbReference type="Pfam" id="PF25583">
    <property type="entry name" value="WCX"/>
    <property type="match status" value="1"/>
</dbReference>
<dbReference type="EMBL" id="BJUA01000002">
    <property type="protein sequence ID" value="GEK16942.1"/>
    <property type="molecule type" value="Genomic_DNA"/>
</dbReference>
<dbReference type="InterPro" id="IPR026881">
    <property type="entry name" value="WYL_dom"/>
</dbReference>
<dbReference type="PROSITE" id="PS52050">
    <property type="entry name" value="WYL"/>
    <property type="match status" value="1"/>
</dbReference>
<dbReference type="PANTHER" id="PTHR34580:SF3">
    <property type="entry name" value="PROTEIN PAFB"/>
    <property type="match status" value="1"/>
</dbReference>
<dbReference type="AlphaFoldDB" id="A0A510UQJ3"/>
<evidence type="ECO:0000259" key="1">
    <source>
        <dbReference type="Pfam" id="PF13280"/>
    </source>
</evidence>
<keyword evidence="4" id="KW-1185">Reference proteome</keyword>
<organism evidence="3 4">
    <name type="scientific">Cellulomonas persica</name>
    <dbReference type="NCBI Taxonomy" id="76861"/>
    <lineage>
        <taxon>Bacteria</taxon>
        <taxon>Bacillati</taxon>
        <taxon>Actinomycetota</taxon>
        <taxon>Actinomycetes</taxon>
        <taxon>Micrococcales</taxon>
        <taxon>Cellulomonadaceae</taxon>
        <taxon>Cellulomonas</taxon>
    </lineage>
</organism>
<proteinExistence type="predicted"/>
<dbReference type="InterPro" id="IPR051534">
    <property type="entry name" value="CBASS_pafABC_assoc_protein"/>
</dbReference>
<comment type="caution">
    <text evidence="3">The sequence shown here is derived from an EMBL/GenBank/DDBJ whole genome shotgun (WGS) entry which is preliminary data.</text>
</comment>
<reference evidence="3 4" key="1">
    <citation type="submission" date="2019-07" db="EMBL/GenBank/DDBJ databases">
        <title>Whole genome shotgun sequence of Cellulomonas persica NBRC 101101.</title>
        <authorList>
            <person name="Hosoyama A."/>
            <person name="Uohara A."/>
            <person name="Ohji S."/>
            <person name="Ichikawa N."/>
        </authorList>
    </citation>
    <scope>NUCLEOTIDE SEQUENCE [LARGE SCALE GENOMIC DNA]</scope>
    <source>
        <strain evidence="3 4">NBRC 101101</strain>
    </source>
</reference>
<feature type="domain" description="WCX" evidence="2">
    <location>
        <begin position="286"/>
        <end position="331"/>
    </location>
</feature>
<accession>A0A510UQJ3</accession>
<protein>
    <submittedName>
        <fullName evidence="3">Protein PafB</fullName>
    </submittedName>
</protein>
<dbReference type="RefSeq" id="WP_146805211.1">
    <property type="nucleotide sequence ID" value="NZ_BJUA01000002.1"/>
</dbReference>
<evidence type="ECO:0000313" key="4">
    <source>
        <dbReference type="Proteomes" id="UP000321386"/>
    </source>
</evidence>
<sequence length="353" mass="38153">MPSPIDPAERLLNLLIALVNTHGRMTKEQVRASVAGYADAPSDEAFERMFERDKDTLRDLGIPLVTVTDAGHGDDIGYRIDLDAYALPAIDLTAAELGVLTLAAQTWQDRTMRGDTARALTKLRAVGQGPGATDLVAGLAPRVRSGGAVFAPLLDAAQARQVVRLTYRAASTGEVRERRVEPWQLIARRGGWVLLGWDQDRQATRSFRLSRIEGSIKTVGEPGAFPAPSPEQVEQAMAAWREGPARIATLAVLPERAEATRVRAIEAPPGAPDWSQDPVVGPLVVGRDVVHVAFRNAWELAEELVGYGDAVLVLDPPDVRGRVLDLLERAAALDAVLDRAPVDDAEVLEVERG</sequence>
<name>A0A510UQJ3_9CELL</name>